<proteinExistence type="predicted"/>
<dbReference type="SUPFAM" id="SSF54593">
    <property type="entry name" value="Glyoxalase/Bleomycin resistance protein/Dihydroxybiphenyl dioxygenase"/>
    <property type="match status" value="1"/>
</dbReference>
<dbReference type="InterPro" id="IPR004360">
    <property type="entry name" value="Glyas_Fos-R_dOase_dom"/>
</dbReference>
<protein>
    <submittedName>
        <fullName evidence="2">VOC family protein</fullName>
    </submittedName>
</protein>
<feature type="domain" description="VOC" evidence="1">
    <location>
        <begin position="6"/>
        <end position="120"/>
    </location>
</feature>
<dbReference type="EMBL" id="JAPWIJ010000005">
    <property type="protein sequence ID" value="MCZ4519599.1"/>
    <property type="molecule type" value="Genomic_DNA"/>
</dbReference>
<name>A0ABT4MF24_9NOCA</name>
<evidence type="ECO:0000313" key="3">
    <source>
        <dbReference type="Proteomes" id="UP001081071"/>
    </source>
</evidence>
<dbReference type="RefSeq" id="WP_269605076.1">
    <property type="nucleotide sequence ID" value="NZ_JAPWIJ010000005.1"/>
</dbReference>
<sequence>MSEAMKFGRIAATIPVTDIQRSIGFYRDMLGMAVIFTNGTPTGFAILRRDDAELHLTAVTGHRAGHHNAAHLIVADAAGLYTHLIDRGVRIVKRLRDAEYGLRGFVFCDPDGNRIDVGQPLS</sequence>
<accession>A0ABT4MF24</accession>
<evidence type="ECO:0000313" key="2">
    <source>
        <dbReference type="EMBL" id="MCZ4519599.1"/>
    </source>
</evidence>
<comment type="caution">
    <text evidence="2">The sequence shown here is derived from an EMBL/GenBank/DDBJ whole genome shotgun (WGS) entry which is preliminary data.</text>
</comment>
<organism evidence="2 3">
    <name type="scientific">Rhodococcus ruber</name>
    <dbReference type="NCBI Taxonomy" id="1830"/>
    <lineage>
        <taxon>Bacteria</taxon>
        <taxon>Bacillati</taxon>
        <taxon>Actinomycetota</taxon>
        <taxon>Actinomycetes</taxon>
        <taxon>Mycobacteriales</taxon>
        <taxon>Nocardiaceae</taxon>
        <taxon>Rhodococcus</taxon>
    </lineage>
</organism>
<dbReference type="Gene3D" id="3.10.180.10">
    <property type="entry name" value="2,3-Dihydroxybiphenyl 1,2-Dioxygenase, domain 1"/>
    <property type="match status" value="1"/>
</dbReference>
<evidence type="ECO:0000259" key="1">
    <source>
        <dbReference type="PROSITE" id="PS51819"/>
    </source>
</evidence>
<reference evidence="2" key="1">
    <citation type="submission" date="2022-12" db="EMBL/GenBank/DDBJ databases">
        <authorList>
            <person name="Krivoruchko A.V."/>
            <person name="Elkin A."/>
        </authorList>
    </citation>
    <scope>NUCLEOTIDE SEQUENCE</scope>
    <source>
        <strain evidence="2">IEGM 1391</strain>
    </source>
</reference>
<gene>
    <name evidence="2" type="ORF">O4220_13855</name>
</gene>
<dbReference type="Pfam" id="PF00903">
    <property type="entry name" value="Glyoxalase"/>
    <property type="match status" value="1"/>
</dbReference>
<dbReference type="PROSITE" id="PS51819">
    <property type="entry name" value="VOC"/>
    <property type="match status" value="1"/>
</dbReference>
<keyword evidence="3" id="KW-1185">Reference proteome</keyword>
<dbReference type="Proteomes" id="UP001081071">
    <property type="component" value="Unassembled WGS sequence"/>
</dbReference>
<dbReference type="InterPro" id="IPR037523">
    <property type="entry name" value="VOC_core"/>
</dbReference>
<dbReference type="InterPro" id="IPR029068">
    <property type="entry name" value="Glyas_Bleomycin-R_OHBP_Dase"/>
</dbReference>